<comment type="caution">
    <text evidence="1">The sequence shown here is derived from an EMBL/GenBank/DDBJ whole genome shotgun (WGS) entry which is preliminary data.</text>
</comment>
<reference evidence="1 2" key="1">
    <citation type="submission" date="2020-08" db="EMBL/GenBank/DDBJ databases">
        <title>Sequencing the genomes of 1000 actinobacteria strains.</title>
        <authorList>
            <person name="Klenk H.-P."/>
        </authorList>
    </citation>
    <scope>NUCLEOTIDE SEQUENCE [LARGE SCALE GENOMIC DNA]</scope>
    <source>
        <strain evidence="1 2">DSM 28796</strain>
    </source>
</reference>
<proteinExistence type="predicted"/>
<organism evidence="1 2">
    <name type="scientific">Brachybacterium aquaticum</name>
    <dbReference type="NCBI Taxonomy" id="1432564"/>
    <lineage>
        <taxon>Bacteria</taxon>
        <taxon>Bacillati</taxon>
        <taxon>Actinomycetota</taxon>
        <taxon>Actinomycetes</taxon>
        <taxon>Micrococcales</taxon>
        <taxon>Dermabacteraceae</taxon>
        <taxon>Brachybacterium</taxon>
    </lineage>
</organism>
<keyword evidence="2" id="KW-1185">Reference proteome</keyword>
<dbReference type="AlphaFoldDB" id="A0A841AF14"/>
<gene>
    <name evidence="1" type="ORF">HNR70_001728</name>
</gene>
<dbReference type="Proteomes" id="UP000588158">
    <property type="component" value="Unassembled WGS sequence"/>
</dbReference>
<name>A0A841AF14_9MICO</name>
<accession>A0A841AF14</accession>
<dbReference type="EMBL" id="JACHLZ010000001">
    <property type="protein sequence ID" value="MBB5831915.1"/>
    <property type="molecule type" value="Genomic_DNA"/>
</dbReference>
<evidence type="ECO:0000313" key="2">
    <source>
        <dbReference type="Proteomes" id="UP000588158"/>
    </source>
</evidence>
<dbReference type="RefSeq" id="WP_184325308.1">
    <property type="nucleotide sequence ID" value="NZ_JACHLZ010000001.1"/>
</dbReference>
<protein>
    <submittedName>
        <fullName evidence="1">Uncharacterized protein</fullName>
    </submittedName>
</protein>
<evidence type="ECO:0000313" key="1">
    <source>
        <dbReference type="EMBL" id="MBB5831915.1"/>
    </source>
</evidence>
<sequence>MTGNEQLTRERQKSLWLHRAVLERLRSDPESILGRARANLEAWHGVHRPGGMAERYLAQWREIIDGSIDGVVDVLVGTDPRSCELRKTTPFAGVLTDEERRQVLAAFREHWRQEHPGQS</sequence>